<dbReference type="EMBL" id="JANRHA010000001">
    <property type="protein sequence ID" value="MDG3013573.1"/>
    <property type="molecule type" value="Genomic_DNA"/>
</dbReference>
<organism evidence="1 2">
    <name type="scientific">Speluncibacter jeojiensis</name>
    <dbReference type="NCBI Taxonomy" id="2710754"/>
    <lineage>
        <taxon>Bacteria</taxon>
        <taxon>Bacillati</taxon>
        <taxon>Actinomycetota</taxon>
        <taxon>Actinomycetes</taxon>
        <taxon>Mycobacteriales</taxon>
        <taxon>Speluncibacteraceae</taxon>
        <taxon>Speluncibacter</taxon>
    </lineage>
</organism>
<protein>
    <submittedName>
        <fullName evidence="1">Uncharacterized protein</fullName>
    </submittedName>
</protein>
<evidence type="ECO:0000313" key="1">
    <source>
        <dbReference type="EMBL" id="MDG3013573.1"/>
    </source>
</evidence>
<sequence length="112" mass="12585">MTTPAEAAKVLAKCSCFDPVFSKPDAALATGWAEAFSRYELELVDLLAAVTNHYCECADRAMPSHLIVQARKLRRERSERENSIERRAREAHIDHQLEARMAELGSALSIDR</sequence>
<gene>
    <name evidence="1" type="ORF">NVS88_03255</name>
</gene>
<accession>A0A9X4LWA9</accession>
<dbReference type="Proteomes" id="UP001152755">
    <property type="component" value="Unassembled WGS sequence"/>
</dbReference>
<proteinExistence type="predicted"/>
<keyword evidence="2" id="KW-1185">Reference proteome</keyword>
<reference evidence="1" key="1">
    <citation type="submission" date="2022-08" db="EMBL/GenBank/DDBJ databases">
        <title>Genome analysis of Corynebacteriales strain.</title>
        <authorList>
            <person name="Lee S.D."/>
        </authorList>
    </citation>
    <scope>NUCLEOTIDE SEQUENCE</scope>
    <source>
        <strain evidence="1">D3-21</strain>
    </source>
</reference>
<evidence type="ECO:0000313" key="2">
    <source>
        <dbReference type="Proteomes" id="UP001152755"/>
    </source>
</evidence>
<name>A0A9X4LWA9_9ACTN</name>
<dbReference type="RefSeq" id="WP_332519157.1">
    <property type="nucleotide sequence ID" value="NZ_JANRHA010000001.1"/>
</dbReference>
<comment type="caution">
    <text evidence="1">The sequence shown here is derived from an EMBL/GenBank/DDBJ whole genome shotgun (WGS) entry which is preliminary data.</text>
</comment>
<dbReference type="AlphaFoldDB" id="A0A9X4LWA9"/>